<comment type="caution">
    <text evidence="2">The sequence shown here is derived from an EMBL/GenBank/DDBJ whole genome shotgun (WGS) entry which is preliminary data.</text>
</comment>
<organism evidence="2 3">
    <name type="scientific">Sphaerisporangium dianthi</name>
    <dbReference type="NCBI Taxonomy" id="1436120"/>
    <lineage>
        <taxon>Bacteria</taxon>
        <taxon>Bacillati</taxon>
        <taxon>Actinomycetota</taxon>
        <taxon>Actinomycetes</taxon>
        <taxon>Streptosporangiales</taxon>
        <taxon>Streptosporangiaceae</taxon>
        <taxon>Sphaerisporangium</taxon>
    </lineage>
</organism>
<name>A0ABV9CJ96_9ACTN</name>
<accession>A0ABV9CJ96</accession>
<reference evidence="3" key="1">
    <citation type="journal article" date="2019" name="Int. J. Syst. Evol. Microbiol.">
        <title>The Global Catalogue of Microorganisms (GCM) 10K type strain sequencing project: providing services to taxonomists for standard genome sequencing and annotation.</title>
        <authorList>
            <consortium name="The Broad Institute Genomics Platform"/>
            <consortium name="The Broad Institute Genome Sequencing Center for Infectious Disease"/>
            <person name="Wu L."/>
            <person name="Ma J."/>
        </authorList>
    </citation>
    <scope>NUCLEOTIDE SEQUENCE [LARGE SCALE GENOMIC DNA]</scope>
    <source>
        <strain evidence="3">CGMCC 4.7132</strain>
    </source>
</reference>
<keyword evidence="3" id="KW-1185">Reference proteome</keyword>
<proteinExistence type="predicted"/>
<feature type="region of interest" description="Disordered" evidence="1">
    <location>
        <begin position="94"/>
        <end position="117"/>
    </location>
</feature>
<dbReference type="EMBL" id="JBHSFP010000013">
    <property type="protein sequence ID" value="MFC4533073.1"/>
    <property type="molecule type" value="Genomic_DNA"/>
</dbReference>
<protein>
    <recommendedName>
        <fullName evidence="4">DUF2489 domain-containing protein</fullName>
    </recommendedName>
</protein>
<dbReference type="RefSeq" id="WP_380842104.1">
    <property type="nucleotide sequence ID" value="NZ_JBHSFP010000013.1"/>
</dbReference>
<evidence type="ECO:0008006" key="4">
    <source>
        <dbReference type="Google" id="ProtNLM"/>
    </source>
</evidence>
<evidence type="ECO:0000313" key="2">
    <source>
        <dbReference type="EMBL" id="MFC4533073.1"/>
    </source>
</evidence>
<evidence type="ECO:0000256" key="1">
    <source>
        <dbReference type="SAM" id="MobiDB-lite"/>
    </source>
</evidence>
<dbReference type="Proteomes" id="UP001596004">
    <property type="component" value="Unassembled WGS sequence"/>
</dbReference>
<gene>
    <name evidence="2" type="ORF">ACFO60_20045</name>
</gene>
<evidence type="ECO:0000313" key="3">
    <source>
        <dbReference type="Proteomes" id="UP001596004"/>
    </source>
</evidence>
<sequence>MWNEWVDLVAALAGLAAVFFAIVAVRQASKQAAENMEALRLERRIDFELNVLSQLAEYNEKGSNVFGADARVRTLAGMLPEVLIPLTRSAVSLPSTPEADARTQQARPGASEARESLRNEIADEIYEAIQKRLEERK</sequence>